<protein>
    <recommendedName>
        <fullName evidence="7">Transcription factor domain-containing protein</fullName>
    </recommendedName>
</protein>
<comment type="caution">
    <text evidence="5">The sequence shown here is derived from an EMBL/GenBank/DDBJ whole genome shotgun (WGS) entry which is preliminary data.</text>
</comment>
<feature type="compositionally biased region" description="Polar residues" evidence="4">
    <location>
        <begin position="115"/>
        <end position="128"/>
    </location>
</feature>
<name>A0A9W9WMC2_9EURO</name>
<dbReference type="PANTHER" id="PTHR47840:SF1">
    <property type="entry name" value="ZN(II)2CYS6 TRANSCRIPTION FACTOR (EUROFUNG)"/>
    <property type="match status" value="1"/>
</dbReference>
<sequence length="597" mass="66149">RRRKCVRRKTACIPQGDVQHAIIPNPPCQLGTISVGDIGLGPFFQALYQLRCRVEVFFGANPPPHAAKELSEPLLDIDTVHSNCAPVMRLLNHRLISRRTEPQLSQASERDTDPGGSSSTQTQVESPQSTKHVLALSEMCAALPSESDIAEILTTRNQWWVTWRQSFGLAWGEMEDSTLTQFATRAICAENPSLLGSLLLCFALSTGDYSRYIGPVERWMLSDNSYTTHEYDFQCLMGLGLCLISALQPRRAWLVYRKANALLQLMGIGRSESLDLIFWQLFSADRWSPMGYSFSTVVGVDQEIDKITAQLPLDYLSMPHIAACPDADEKSARLYRITEISQLKTFLYLPLFLQQCDPHKQELAQSQNSLYGRSICLNSARPLLKAYLALYDMEPTAAVMDNSIKLTSFTALATAVILFLNLLAGAHPTTGSIADPTSPSTLESDTMLISRTVAVFEKCSEGKPQSLCGQCHTALAELISCSQILGIGESRKITVPYFGLVEITRAENVPAHSPKIRDDESVRTTSVVNPTPASFVLDEQHDEVLPSWNVADDMFFAYHGPWESHLQESSWPIQSVEDGLDPSNVVLGQYLDPGFPV</sequence>
<evidence type="ECO:0000256" key="3">
    <source>
        <dbReference type="ARBA" id="ARBA00023242"/>
    </source>
</evidence>
<accession>A0A9W9WMC2</accession>
<dbReference type="OrthoDB" id="6509908at2759"/>
<reference evidence="5" key="1">
    <citation type="submission" date="2022-12" db="EMBL/GenBank/DDBJ databases">
        <authorList>
            <person name="Petersen C."/>
        </authorList>
    </citation>
    <scope>NUCLEOTIDE SEQUENCE</scope>
    <source>
        <strain evidence="5">IBT 17660</strain>
    </source>
</reference>
<reference evidence="5" key="2">
    <citation type="journal article" date="2023" name="IMA Fungus">
        <title>Comparative genomic study of the Penicillium genus elucidates a diverse pangenome and 15 lateral gene transfer events.</title>
        <authorList>
            <person name="Petersen C."/>
            <person name="Sorensen T."/>
            <person name="Nielsen M.R."/>
            <person name="Sondergaard T.E."/>
            <person name="Sorensen J.L."/>
            <person name="Fitzpatrick D.A."/>
            <person name="Frisvad J.C."/>
            <person name="Nielsen K.L."/>
        </authorList>
    </citation>
    <scope>NUCLEOTIDE SEQUENCE</scope>
    <source>
        <strain evidence="5">IBT 17660</strain>
    </source>
</reference>
<organism evidence="5 6">
    <name type="scientific">Penicillium desertorum</name>
    <dbReference type="NCBI Taxonomy" id="1303715"/>
    <lineage>
        <taxon>Eukaryota</taxon>
        <taxon>Fungi</taxon>
        <taxon>Dikarya</taxon>
        <taxon>Ascomycota</taxon>
        <taxon>Pezizomycotina</taxon>
        <taxon>Eurotiomycetes</taxon>
        <taxon>Eurotiomycetidae</taxon>
        <taxon>Eurotiales</taxon>
        <taxon>Aspergillaceae</taxon>
        <taxon>Penicillium</taxon>
    </lineage>
</organism>
<keyword evidence="1" id="KW-0805">Transcription regulation</keyword>
<keyword evidence="3" id="KW-0539">Nucleus</keyword>
<dbReference type="PANTHER" id="PTHR47840">
    <property type="entry name" value="ZN(II)2CYS6 TRANSCRIPTION FACTOR (EUROFUNG)-RELATED"/>
    <property type="match status" value="1"/>
</dbReference>
<keyword evidence="2" id="KW-0804">Transcription</keyword>
<dbReference type="EMBL" id="JAPWDO010000005">
    <property type="protein sequence ID" value="KAJ5470037.1"/>
    <property type="molecule type" value="Genomic_DNA"/>
</dbReference>
<evidence type="ECO:0000256" key="2">
    <source>
        <dbReference type="ARBA" id="ARBA00023163"/>
    </source>
</evidence>
<dbReference type="AlphaFoldDB" id="A0A9W9WMC2"/>
<evidence type="ECO:0000256" key="1">
    <source>
        <dbReference type="ARBA" id="ARBA00023015"/>
    </source>
</evidence>
<gene>
    <name evidence="5" type="ORF">N7530_007394</name>
</gene>
<proteinExistence type="predicted"/>
<evidence type="ECO:0000313" key="6">
    <source>
        <dbReference type="Proteomes" id="UP001147760"/>
    </source>
</evidence>
<evidence type="ECO:0000313" key="5">
    <source>
        <dbReference type="EMBL" id="KAJ5470037.1"/>
    </source>
</evidence>
<keyword evidence="6" id="KW-1185">Reference proteome</keyword>
<feature type="region of interest" description="Disordered" evidence="4">
    <location>
        <begin position="101"/>
        <end position="128"/>
    </location>
</feature>
<dbReference type="Proteomes" id="UP001147760">
    <property type="component" value="Unassembled WGS sequence"/>
</dbReference>
<evidence type="ECO:0008006" key="7">
    <source>
        <dbReference type="Google" id="ProtNLM"/>
    </source>
</evidence>
<evidence type="ECO:0000256" key="4">
    <source>
        <dbReference type="SAM" id="MobiDB-lite"/>
    </source>
</evidence>
<feature type="non-terminal residue" evidence="5">
    <location>
        <position position="1"/>
    </location>
</feature>